<evidence type="ECO:0000313" key="6">
    <source>
        <dbReference type="Proteomes" id="UP000796880"/>
    </source>
</evidence>
<feature type="signal peptide" evidence="2">
    <location>
        <begin position="1"/>
        <end position="18"/>
    </location>
</feature>
<gene>
    <name evidence="5" type="ORF">FNV43_RR01516</name>
</gene>
<feature type="compositionally biased region" description="Polar residues" evidence="1">
    <location>
        <begin position="368"/>
        <end position="377"/>
    </location>
</feature>
<accession>A0A8K0MSC7</accession>
<feature type="domain" description="CCHC-type" evidence="3">
    <location>
        <begin position="754"/>
        <end position="770"/>
    </location>
</feature>
<evidence type="ECO:0000256" key="2">
    <source>
        <dbReference type="SAM" id="SignalP"/>
    </source>
</evidence>
<dbReference type="InterPro" id="IPR001878">
    <property type="entry name" value="Znf_CCHC"/>
</dbReference>
<dbReference type="SMART" id="SM00343">
    <property type="entry name" value="ZnF_C2HC"/>
    <property type="match status" value="2"/>
</dbReference>
<dbReference type="InterPro" id="IPR036128">
    <property type="entry name" value="Plus3-like_sf"/>
</dbReference>
<evidence type="ECO:0000313" key="5">
    <source>
        <dbReference type="EMBL" id="KAF3456862.1"/>
    </source>
</evidence>
<feature type="region of interest" description="Disordered" evidence="1">
    <location>
        <begin position="344"/>
        <end position="377"/>
    </location>
</feature>
<feature type="compositionally biased region" description="Basic and acidic residues" evidence="1">
    <location>
        <begin position="186"/>
        <end position="200"/>
    </location>
</feature>
<dbReference type="SMART" id="SM00719">
    <property type="entry name" value="Plus3"/>
    <property type="match status" value="1"/>
</dbReference>
<comment type="caution">
    <text evidence="5">The sequence shown here is derived from an EMBL/GenBank/DDBJ whole genome shotgun (WGS) entry which is preliminary data.</text>
</comment>
<dbReference type="Gene3D" id="4.10.60.10">
    <property type="entry name" value="Zinc finger, CCHC-type"/>
    <property type="match status" value="1"/>
</dbReference>
<dbReference type="OrthoDB" id="166375at2759"/>
<feature type="domain" description="Plus3" evidence="4">
    <location>
        <begin position="929"/>
        <end position="1033"/>
    </location>
</feature>
<reference evidence="5" key="1">
    <citation type="submission" date="2020-03" db="EMBL/GenBank/DDBJ databases">
        <title>A high-quality chromosome-level genome assembly of a woody plant with both climbing and erect habits, Rhamnella rubrinervis.</title>
        <authorList>
            <person name="Lu Z."/>
            <person name="Yang Y."/>
            <person name="Zhu X."/>
            <person name="Sun Y."/>
        </authorList>
    </citation>
    <scope>NUCLEOTIDE SEQUENCE</scope>
    <source>
        <strain evidence="5">BYM</strain>
        <tissue evidence="5">Leaf</tissue>
    </source>
</reference>
<organism evidence="5 6">
    <name type="scientific">Rhamnella rubrinervis</name>
    <dbReference type="NCBI Taxonomy" id="2594499"/>
    <lineage>
        <taxon>Eukaryota</taxon>
        <taxon>Viridiplantae</taxon>
        <taxon>Streptophyta</taxon>
        <taxon>Embryophyta</taxon>
        <taxon>Tracheophyta</taxon>
        <taxon>Spermatophyta</taxon>
        <taxon>Magnoliopsida</taxon>
        <taxon>eudicotyledons</taxon>
        <taxon>Gunneridae</taxon>
        <taxon>Pentapetalae</taxon>
        <taxon>rosids</taxon>
        <taxon>fabids</taxon>
        <taxon>Rosales</taxon>
        <taxon>Rhamnaceae</taxon>
        <taxon>rhamnoid group</taxon>
        <taxon>Rhamneae</taxon>
        <taxon>Rhamnella</taxon>
    </lineage>
</organism>
<protein>
    <recommendedName>
        <fullName evidence="7">Plus3 domain-containing protein</fullName>
    </recommendedName>
</protein>
<evidence type="ECO:0000256" key="1">
    <source>
        <dbReference type="SAM" id="MobiDB-lite"/>
    </source>
</evidence>
<dbReference type="EMBL" id="VOIH02000001">
    <property type="protein sequence ID" value="KAF3456862.1"/>
    <property type="molecule type" value="Genomic_DNA"/>
</dbReference>
<feature type="chain" id="PRO_5035482925" description="Plus3 domain-containing protein" evidence="2">
    <location>
        <begin position="19"/>
        <end position="1056"/>
    </location>
</feature>
<dbReference type="Pfam" id="PF03126">
    <property type="entry name" value="Plus-3"/>
    <property type="match status" value="1"/>
</dbReference>
<dbReference type="InterPro" id="IPR004343">
    <property type="entry name" value="Plus-3_dom"/>
</dbReference>
<feature type="compositionally biased region" description="Basic and acidic residues" evidence="1">
    <location>
        <begin position="357"/>
        <end position="367"/>
    </location>
</feature>
<feature type="domain" description="CCHC-type" evidence="3">
    <location>
        <begin position="795"/>
        <end position="811"/>
    </location>
</feature>
<dbReference type="GO" id="GO:0008270">
    <property type="term" value="F:zinc ion binding"/>
    <property type="evidence" value="ECO:0007669"/>
    <property type="project" value="InterPro"/>
</dbReference>
<name>A0A8K0MSC7_9ROSA</name>
<feature type="region of interest" description="Disordered" evidence="1">
    <location>
        <begin position="186"/>
        <end position="208"/>
    </location>
</feature>
<keyword evidence="2" id="KW-0732">Signal</keyword>
<dbReference type="AlphaFoldDB" id="A0A8K0MSC7"/>
<proteinExistence type="predicted"/>
<dbReference type="PANTHER" id="PTHR38940:SF4">
    <property type="entry name" value="OS01G0775100 PROTEIN"/>
    <property type="match status" value="1"/>
</dbReference>
<sequence length="1056" mass="116306">MFLVGIVYLFSFIKMSNFEPFGHCCFPGLLTKGFIGIAMNVDNENIEPVTDLGLALGYSNQCVQGRSNNDSGAGANAGSRIDMTFVANDPLSELVWSPRKGLNIKCTDSSFANTKPSLFWGVGPSNVALSPPQSITGRRSATEKPIDEENFLTPVTSFHLKNEVACKDTLTKSSKSDSGVMQLRGLIHEHEKGQVNRDSDDISSVRSDQLKPDGVQADLLSGDPIVGDRDVNSCKHTLQLGLGLTSGVNPVNESEAFSASVPNQISQDARHLEKMESTSENDMQYSKCEYAYGATTKILPSEFAPEVKDNSQQDGEKVPINNTYLAEHSPTNNRIHMCRRKGKEKALSDGDLNGRMSIDRDDSHESVESCNSAGLSSTGKKRLSYEEDLIVGNKRLKRQIEGTNGSTSIVRQDSSFMNWISNMMKGFSRSLQDDAPPFALTLPHPYREHENPDKKLITCSKNQEPGLKNIGFQSIFQSLYCPKLEGQETRMLNTNYQIGEGSKELEPANKVCDINATPIACHWNLGGRIFQLNDRFNESTSGNEVDSTFCSRILSERIAGCQEEGDTNFAENKSTSNLACSKEEKTSSNSSLGKRKTNSAGTPLKYSPKNDPLASLWITRFASKTIGNPGPSSTLDHAGEAPKCSTECLKPPHSQNHVDFLNVHKFVEAKKNSVEYPLIVAGKNSQNSAAENEGYITMNRIESHNDHKSLNKFNPFLPSPKLKISEAMASLFARRLDALEHIPPSKETDDVEMTCFFCGIKGHSLGNCSEINETELEELLKNLNGYSGAEELPSLCIRCFEHSHWAVACPKVSLTARLQLESNISLGNHCCPSELQLKARNEENVKLQIGGGSQFHVAVADTSCHGDDLRVEPDFSMKVNEGVVCKEKRPCASSAKKHIASESGENELNENQIMPLSHVVNARIVDVPRGLFDAVKGLRLSRTDILKWMNSHMSLSHLNGFFLRLRLGKFEGLGGTGYYVACIAGTQREGASQDTKSVSVNVGGIRFLVESRYVSNHDFLEDELMAWWSATSRNSDKAASEEDLRDTIKRKRMLGF</sequence>
<evidence type="ECO:0000259" key="4">
    <source>
        <dbReference type="SMART" id="SM00719"/>
    </source>
</evidence>
<evidence type="ECO:0000259" key="3">
    <source>
        <dbReference type="SMART" id="SM00343"/>
    </source>
</evidence>
<dbReference type="SUPFAM" id="SSF159042">
    <property type="entry name" value="Plus3-like"/>
    <property type="match status" value="1"/>
</dbReference>
<dbReference type="Gene3D" id="3.90.70.200">
    <property type="entry name" value="Plus-3 domain"/>
    <property type="match status" value="1"/>
</dbReference>
<evidence type="ECO:0008006" key="7">
    <source>
        <dbReference type="Google" id="ProtNLM"/>
    </source>
</evidence>
<dbReference type="PANTHER" id="PTHR38940">
    <property type="entry name" value="PLUS3 DOMAIN-CONTAINING PROTEIN"/>
    <property type="match status" value="1"/>
</dbReference>
<dbReference type="GO" id="GO:0003677">
    <property type="term" value="F:DNA binding"/>
    <property type="evidence" value="ECO:0007669"/>
    <property type="project" value="InterPro"/>
</dbReference>
<dbReference type="Proteomes" id="UP000796880">
    <property type="component" value="Unassembled WGS sequence"/>
</dbReference>
<keyword evidence="6" id="KW-1185">Reference proteome</keyword>
<feature type="region of interest" description="Disordered" evidence="1">
    <location>
        <begin position="578"/>
        <end position="607"/>
    </location>
</feature>